<dbReference type="EMBL" id="CAMAPF010001034">
    <property type="protein sequence ID" value="CAH9141965.1"/>
    <property type="molecule type" value="Genomic_DNA"/>
</dbReference>
<dbReference type="SUPFAM" id="SSF57959">
    <property type="entry name" value="Leucine zipper domain"/>
    <property type="match status" value="1"/>
</dbReference>
<dbReference type="InterPro" id="IPR044827">
    <property type="entry name" value="GBF-like"/>
</dbReference>
<reference evidence="9" key="1">
    <citation type="submission" date="2022-07" db="EMBL/GenBank/DDBJ databases">
        <authorList>
            <person name="Macas J."/>
            <person name="Novak P."/>
            <person name="Neumann P."/>
        </authorList>
    </citation>
    <scope>NUCLEOTIDE SEQUENCE</scope>
</reference>
<dbReference type="Pfam" id="PF00170">
    <property type="entry name" value="bZIP_1"/>
    <property type="match status" value="1"/>
</dbReference>
<dbReference type="Pfam" id="PF07777">
    <property type="entry name" value="MFMR"/>
    <property type="match status" value="1"/>
</dbReference>
<evidence type="ECO:0000313" key="10">
    <source>
        <dbReference type="Proteomes" id="UP001152523"/>
    </source>
</evidence>
<feature type="compositionally biased region" description="Basic and acidic residues" evidence="7">
    <location>
        <begin position="265"/>
        <end position="279"/>
    </location>
</feature>
<dbReference type="PROSITE" id="PS00036">
    <property type="entry name" value="BZIP_BASIC"/>
    <property type="match status" value="1"/>
</dbReference>
<dbReference type="GO" id="GO:0005634">
    <property type="term" value="C:nucleus"/>
    <property type="evidence" value="ECO:0007669"/>
    <property type="project" value="UniProtKB-SubCell"/>
</dbReference>
<keyword evidence="5" id="KW-0804">Transcription</keyword>
<organism evidence="9 10">
    <name type="scientific">Cuscuta epithymum</name>
    <dbReference type="NCBI Taxonomy" id="186058"/>
    <lineage>
        <taxon>Eukaryota</taxon>
        <taxon>Viridiplantae</taxon>
        <taxon>Streptophyta</taxon>
        <taxon>Embryophyta</taxon>
        <taxon>Tracheophyta</taxon>
        <taxon>Spermatophyta</taxon>
        <taxon>Magnoliopsida</taxon>
        <taxon>eudicotyledons</taxon>
        <taxon>Gunneridae</taxon>
        <taxon>Pentapetalae</taxon>
        <taxon>asterids</taxon>
        <taxon>lamiids</taxon>
        <taxon>Solanales</taxon>
        <taxon>Convolvulaceae</taxon>
        <taxon>Cuscuteae</taxon>
        <taxon>Cuscuta</taxon>
        <taxon>Cuscuta subgen. Cuscuta</taxon>
    </lineage>
</organism>
<dbReference type="AlphaFoldDB" id="A0AAV0G1Z9"/>
<dbReference type="PANTHER" id="PTHR45967:SF20">
    <property type="entry name" value="G-BOX-BINDING FACTOR 1"/>
    <property type="match status" value="1"/>
</dbReference>
<feature type="region of interest" description="Disordered" evidence="7">
    <location>
        <begin position="258"/>
        <end position="279"/>
    </location>
</feature>
<dbReference type="Proteomes" id="UP001152523">
    <property type="component" value="Unassembled WGS sequence"/>
</dbReference>
<dbReference type="InterPro" id="IPR012900">
    <property type="entry name" value="MFMR"/>
</dbReference>
<dbReference type="PANTHER" id="PTHR45967">
    <property type="entry name" value="G-BOX-BINDING FACTOR 3-RELATED"/>
    <property type="match status" value="1"/>
</dbReference>
<evidence type="ECO:0000256" key="1">
    <source>
        <dbReference type="ARBA" id="ARBA00004123"/>
    </source>
</evidence>
<dbReference type="GO" id="GO:0003700">
    <property type="term" value="F:DNA-binding transcription factor activity"/>
    <property type="evidence" value="ECO:0007669"/>
    <property type="project" value="InterPro"/>
</dbReference>
<gene>
    <name evidence="9" type="ORF">CEPIT_LOCUS39534</name>
</gene>
<sequence length="350" mass="37703">MGSEEEDKTPPKSSKPKSSAQETPAVSLYPDWTSSPPSTLPAYYGSGATPPFFPSPVSSHAPHPYMWGGQHPLLPPYGSPVPYPAMYPPGAVYTHPNMAMVPSQMQENGDSGAKASKGKRKASGKKTNRKSGNKAGDIPKEVSGSGCDDGTTPSSGGDGSTEDPSDENNNNELSASKKGSFDQMLADGAAHAQNSAVVSVPVTNLNIGMTMWNPSAPPGANIMQPNPSMLSPVVVPTPVMGHEGMITGHWMPDERELKRQKRKQSNRESARRSRLRKQAECEELQKAVGTLTNDNRSLRDEVQKVSEERLKLRAENEFIKEEVMKKFGPDAVPKFVFNETMAADISANPN</sequence>
<feature type="compositionally biased region" description="Low complexity" evidence="7">
    <location>
        <begin position="143"/>
        <end position="155"/>
    </location>
</feature>
<keyword evidence="3" id="KW-0805">Transcription regulation</keyword>
<evidence type="ECO:0000256" key="6">
    <source>
        <dbReference type="ARBA" id="ARBA00023242"/>
    </source>
</evidence>
<comment type="subcellular location">
    <subcellularLocation>
        <location evidence="1">Nucleus</location>
    </subcellularLocation>
</comment>
<dbReference type="Gene3D" id="1.20.5.170">
    <property type="match status" value="1"/>
</dbReference>
<dbReference type="GO" id="GO:0000976">
    <property type="term" value="F:transcription cis-regulatory region binding"/>
    <property type="evidence" value="ECO:0007669"/>
    <property type="project" value="UniProtKB-ARBA"/>
</dbReference>
<dbReference type="CDD" id="cd14702">
    <property type="entry name" value="bZIP_plant_GBF1"/>
    <property type="match status" value="1"/>
</dbReference>
<name>A0AAV0G1Z9_9ASTE</name>
<keyword evidence="4" id="KW-0238">DNA-binding</keyword>
<comment type="caution">
    <text evidence="9">The sequence shown here is derived from an EMBL/GenBank/DDBJ whole genome shotgun (WGS) entry which is preliminary data.</text>
</comment>
<dbReference type="GO" id="GO:0046983">
    <property type="term" value="F:protein dimerization activity"/>
    <property type="evidence" value="ECO:0007669"/>
    <property type="project" value="UniProtKB-ARBA"/>
</dbReference>
<accession>A0AAV0G1Z9</accession>
<dbReference type="PROSITE" id="PS50217">
    <property type="entry name" value="BZIP"/>
    <property type="match status" value="1"/>
</dbReference>
<feature type="compositionally biased region" description="Basic residues" evidence="7">
    <location>
        <begin position="116"/>
        <end position="132"/>
    </location>
</feature>
<evidence type="ECO:0000313" key="9">
    <source>
        <dbReference type="EMBL" id="CAH9141965.1"/>
    </source>
</evidence>
<dbReference type="InterPro" id="IPR046347">
    <property type="entry name" value="bZIP_sf"/>
</dbReference>
<keyword evidence="6" id="KW-0539">Nucleus</keyword>
<dbReference type="FunFam" id="1.20.5.170:FF:000020">
    <property type="entry name" value="BZIP transcription factor"/>
    <property type="match status" value="1"/>
</dbReference>
<feature type="region of interest" description="Disordered" evidence="7">
    <location>
        <begin position="102"/>
        <end position="175"/>
    </location>
</feature>
<evidence type="ECO:0000256" key="4">
    <source>
        <dbReference type="ARBA" id="ARBA00023125"/>
    </source>
</evidence>
<evidence type="ECO:0000256" key="7">
    <source>
        <dbReference type="SAM" id="MobiDB-lite"/>
    </source>
</evidence>
<evidence type="ECO:0000256" key="3">
    <source>
        <dbReference type="ARBA" id="ARBA00023015"/>
    </source>
</evidence>
<dbReference type="SMART" id="SM00338">
    <property type="entry name" value="BRLZ"/>
    <property type="match status" value="1"/>
</dbReference>
<keyword evidence="10" id="KW-1185">Reference proteome</keyword>
<evidence type="ECO:0000256" key="5">
    <source>
        <dbReference type="ARBA" id="ARBA00023163"/>
    </source>
</evidence>
<proteinExistence type="inferred from homology"/>
<feature type="region of interest" description="Disordered" evidence="7">
    <location>
        <begin position="1"/>
        <end position="56"/>
    </location>
</feature>
<dbReference type="InterPro" id="IPR045314">
    <property type="entry name" value="bZIP_plant_GBF1"/>
</dbReference>
<evidence type="ECO:0000256" key="2">
    <source>
        <dbReference type="ARBA" id="ARBA00007163"/>
    </source>
</evidence>
<comment type="similarity">
    <text evidence="2">Belongs to the bZIP family.</text>
</comment>
<dbReference type="InterPro" id="IPR004827">
    <property type="entry name" value="bZIP"/>
</dbReference>
<protein>
    <recommendedName>
        <fullName evidence="8">BZIP domain-containing protein</fullName>
    </recommendedName>
</protein>
<evidence type="ECO:0000259" key="8">
    <source>
        <dbReference type="PROSITE" id="PS50217"/>
    </source>
</evidence>
<feature type="domain" description="BZIP" evidence="8">
    <location>
        <begin position="256"/>
        <end position="319"/>
    </location>
</feature>